<gene>
    <name evidence="2" type="ORF">Hamer_G013393</name>
</gene>
<name>A0A8J5K4K1_HOMAM</name>
<organism evidence="2 3">
    <name type="scientific">Homarus americanus</name>
    <name type="common">American lobster</name>
    <dbReference type="NCBI Taxonomy" id="6706"/>
    <lineage>
        <taxon>Eukaryota</taxon>
        <taxon>Metazoa</taxon>
        <taxon>Ecdysozoa</taxon>
        <taxon>Arthropoda</taxon>
        <taxon>Crustacea</taxon>
        <taxon>Multicrustacea</taxon>
        <taxon>Malacostraca</taxon>
        <taxon>Eumalacostraca</taxon>
        <taxon>Eucarida</taxon>
        <taxon>Decapoda</taxon>
        <taxon>Pleocyemata</taxon>
        <taxon>Astacidea</taxon>
        <taxon>Nephropoidea</taxon>
        <taxon>Nephropidae</taxon>
        <taxon>Homarus</taxon>
    </lineage>
</organism>
<dbReference type="AlphaFoldDB" id="A0A8J5K4K1"/>
<dbReference type="Proteomes" id="UP000747542">
    <property type="component" value="Unassembled WGS sequence"/>
</dbReference>
<evidence type="ECO:0000256" key="1">
    <source>
        <dbReference type="SAM" id="SignalP"/>
    </source>
</evidence>
<feature type="signal peptide" evidence="1">
    <location>
        <begin position="1"/>
        <end position="18"/>
    </location>
</feature>
<comment type="caution">
    <text evidence="2">The sequence shown here is derived from an EMBL/GenBank/DDBJ whole genome shotgun (WGS) entry which is preliminary data.</text>
</comment>
<reference evidence="2" key="1">
    <citation type="journal article" date="2021" name="Sci. Adv.">
        <title>The American lobster genome reveals insights on longevity, neural, and immune adaptations.</title>
        <authorList>
            <person name="Polinski J.M."/>
            <person name="Zimin A.V."/>
            <person name="Clark K.F."/>
            <person name="Kohn A.B."/>
            <person name="Sadowski N."/>
            <person name="Timp W."/>
            <person name="Ptitsyn A."/>
            <person name="Khanna P."/>
            <person name="Romanova D.Y."/>
            <person name="Williams P."/>
            <person name="Greenwood S.J."/>
            <person name="Moroz L.L."/>
            <person name="Walt D.R."/>
            <person name="Bodnar A.G."/>
        </authorList>
    </citation>
    <scope>NUCLEOTIDE SEQUENCE</scope>
    <source>
        <strain evidence="2">GMGI-L3</strain>
    </source>
</reference>
<evidence type="ECO:0000313" key="2">
    <source>
        <dbReference type="EMBL" id="KAG7169755.1"/>
    </source>
</evidence>
<feature type="chain" id="PRO_5035273004" evidence="1">
    <location>
        <begin position="19"/>
        <end position="197"/>
    </location>
</feature>
<protein>
    <submittedName>
        <fullName evidence="2">Uncharacterized protein</fullName>
    </submittedName>
</protein>
<proteinExistence type="predicted"/>
<dbReference type="OrthoDB" id="6355024at2759"/>
<sequence>MRLALVVVVSVAAVAVMGQDRQPVVEGEPLPPVYLRELPRPWVLGDLPRPVVDAEMPKPWLLREMPPRHYYPYRQYPYYPYNYKNLRTKSEVQDGKGVALHPGGATSFVFPQVHGVGKRSAKPVAEAAADPDFSYGYHSGNFSPHHRYGHYNLPYHNYHNYVYHHQLNKRSARPQYSYGYPSENPQDSRYHGFSYRW</sequence>
<keyword evidence="1" id="KW-0732">Signal</keyword>
<evidence type="ECO:0000313" key="3">
    <source>
        <dbReference type="Proteomes" id="UP000747542"/>
    </source>
</evidence>
<keyword evidence="3" id="KW-1185">Reference proteome</keyword>
<accession>A0A8J5K4K1</accession>
<dbReference type="EMBL" id="JAHLQT010015640">
    <property type="protein sequence ID" value="KAG7169755.1"/>
    <property type="molecule type" value="Genomic_DNA"/>
</dbReference>